<keyword evidence="2" id="KW-1185">Reference proteome</keyword>
<gene>
    <name evidence="1" type="ORF">MES5069_190137</name>
</gene>
<proteinExistence type="predicted"/>
<sequence length="44" mass="4922">MRENIPLVRLLGGYAALLQLIEQENRAISGDPRELARGDPLPQH</sequence>
<name>A0ABN8JKE1_9HYPH</name>
<evidence type="ECO:0000313" key="1">
    <source>
        <dbReference type="EMBL" id="CAH2398173.1"/>
    </source>
</evidence>
<organism evidence="1 2">
    <name type="scientific">Mesorhizobium escarrei</name>
    <dbReference type="NCBI Taxonomy" id="666018"/>
    <lineage>
        <taxon>Bacteria</taxon>
        <taxon>Pseudomonadati</taxon>
        <taxon>Pseudomonadota</taxon>
        <taxon>Alphaproteobacteria</taxon>
        <taxon>Hyphomicrobiales</taxon>
        <taxon>Phyllobacteriaceae</taxon>
        <taxon>Mesorhizobium</taxon>
    </lineage>
</organism>
<dbReference type="EMBL" id="CAKXZT010000101">
    <property type="protein sequence ID" value="CAH2398173.1"/>
    <property type="molecule type" value="Genomic_DNA"/>
</dbReference>
<protein>
    <submittedName>
        <fullName evidence="1">Uncharacterized protein</fullName>
    </submittedName>
</protein>
<evidence type="ECO:0000313" key="2">
    <source>
        <dbReference type="Proteomes" id="UP001153050"/>
    </source>
</evidence>
<reference evidence="1 2" key="1">
    <citation type="submission" date="2022-03" db="EMBL/GenBank/DDBJ databases">
        <authorList>
            <person name="Brunel B."/>
        </authorList>
    </citation>
    <scope>NUCLEOTIDE SEQUENCE [LARGE SCALE GENOMIC DNA]</scope>
    <source>
        <strain evidence="1">STM5069sample</strain>
    </source>
</reference>
<accession>A0ABN8JKE1</accession>
<comment type="caution">
    <text evidence="1">The sequence shown here is derived from an EMBL/GenBank/DDBJ whole genome shotgun (WGS) entry which is preliminary data.</text>
</comment>
<dbReference type="Proteomes" id="UP001153050">
    <property type="component" value="Unassembled WGS sequence"/>
</dbReference>